<dbReference type="InterPro" id="IPR046259">
    <property type="entry name" value="DUF6292"/>
</dbReference>
<protein>
    <recommendedName>
        <fullName evidence="1">DUF6292 domain-containing protein</fullName>
    </recommendedName>
</protein>
<sequence>MTTPLHLGRGSHPALATLHDYLAEVTTALGIGMESCTVDHDTPVSAYVALDERLPGYPDRDVALLWDEVHGWSAAVETHSGEDLIVLRYLGGSTVTPAPARITRFLTALQEDDHRIGRLDPPVLRTAGDLDELRTTLRDRRAA</sequence>
<dbReference type="Proteomes" id="UP000267081">
    <property type="component" value="Unassembled WGS sequence"/>
</dbReference>
<gene>
    <name evidence="2" type="ORF">EIY87_34640</name>
</gene>
<reference evidence="2 3" key="1">
    <citation type="submission" date="2018-12" db="EMBL/GenBank/DDBJ databases">
        <title>Amycolatopsis eburnea sp. nov. actinomycete associate with arbuscular mycorrhiza fungal spore.</title>
        <authorList>
            <person name="Lumyong S."/>
            <person name="Chaiya L."/>
        </authorList>
    </citation>
    <scope>NUCLEOTIDE SEQUENCE [LARGE SCALE GENOMIC DNA]</scope>
    <source>
        <strain evidence="2 3">GLM-1</strain>
    </source>
</reference>
<proteinExistence type="predicted"/>
<dbReference type="EMBL" id="RSEC01000059">
    <property type="protein sequence ID" value="RSD11885.1"/>
    <property type="molecule type" value="Genomic_DNA"/>
</dbReference>
<evidence type="ECO:0000259" key="1">
    <source>
        <dbReference type="Pfam" id="PF19809"/>
    </source>
</evidence>
<evidence type="ECO:0000313" key="3">
    <source>
        <dbReference type="Proteomes" id="UP000267081"/>
    </source>
</evidence>
<comment type="caution">
    <text evidence="2">The sequence shown here is derived from an EMBL/GenBank/DDBJ whole genome shotgun (WGS) entry which is preliminary data.</text>
</comment>
<feature type="domain" description="DUF6292" evidence="1">
    <location>
        <begin position="21"/>
        <end position="107"/>
    </location>
</feature>
<dbReference type="OrthoDB" id="4190452at2"/>
<keyword evidence="3" id="KW-1185">Reference proteome</keyword>
<name>A0A427T1S1_9PSEU</name>
<evidence type="ECO:0000313" key="2">
    <source>
        <dbReference type="EMBL" id="RSD11885.1"/>
    </source>
</evidence>
<dbReference type="AlphaFoldDB" id="A0A427T1S1"/>
<dbReference type="RefSeq" id="WP_125314110.1">
    <property type="nucleotide sequence ID" value="NZ_RSEC01000059.1"/>
</dbReference>
<organism evidence="2 3">
    <name type="scientific">Amycolatopsis eburnea</name>
    <dbReference type="NCBI Taxonomy" id="2267691"/>
    <lineage>
        <taxon>Bacteria</taxon>
        <taxon>Bacillati</taxon>
        <taxon>Actinomycetota</taxon>
        <taxon>Actinomycetes</taxon>
        <taxon>Pseudonocardiales</taxon>
        <taxon>Pseudonocardiaceae</taxon>
        <taxon>Amycolatopsis</taxon>
    </lineage>
</organism>
<dbReference type="Pfam" id="PF19809">
    <property type="entry name" value="DUF6292"/>
    <property type="match status" value="1"/>
</dbReference>
<accession>A0A427T1S1</accession>